<sequence>MASFEHTFSHRGYGLTLSVSCNDTKSVTVLVTDKNNGNSYSVDVFESHIKEKYQLQSRDSFYDLFKHCCNNDNQNSSICFSIDKAVTITLQIKYETFVPVFQIDVVAPLIHESSNEERHMVEIRNLHLKYEEKTTALLNTLTKHYEEKIKKLYTEMSDIVNTQRDHQNHLKIHDNCFYGLLNDSRGYHGSNGFLVKQTLNDNVASFFDSTDLLRYTVSRDNIFTGSYSIHNNKDFDTSKLCHLQITSLNLSCSDLTRVHGLPKTLKQLSMAASKKVEAIDLSHNDLLEQIYVDEAVWKRCKDSIPPRIKIEVFREGTTIFKNY</sequence>
<gene>
    <name evidence="1" type="ORF">TetV_582</name>
</gene>
<name>A0A2P0VP38_9VIRU</name>
<accession>A0A2P0VP38</accession>
<proteinExistence type="predicted"/>
<dbReference type="Proteomes" id="UP000244773">
    <property type="component" value="Segment"/>
</dbReference>
<dbReference type="EMBL" id="KY322437">
    <property type="protein sequence ID" value="AUF82664.1"/>
    <property type="molecule type" value="Genomic_DNA"/>
</dbReference>
<evidence type="ECO:0000313" key="1">
    <source>
        <dbReference type="EMBL" id="AUF82664.1"/>
    </source>
</evidence>
<evidence type="ECO:0000313" key="2">
    <source>
        <dbReference type="Proteomes" id="UP000244773"/>
    </source>
</evidence>
<keyword evidence="2" id="KW-1185">Reference proteome</keyword>
<protein>
    <submittedName>
        <fullName evidence="1">Uncharacterized protein</fullName>
    </submittedName>
</protein>
<reference evidence="1" key="1">
    <citation type="journal article" date="2018" name="Virology">
        <title>A giant virus infecting green algae encodes key fermentation genes.</title>
        <authorList>
            <person name="Schvarcz C.R."/>
            <person name="Steward G.F."/>
        </authorList>
    </citation>
    <scope>NUCLEOTIDE SEQUENCE [LARGE SCALE GENOMIC DNA]</scope>
</reference>
<organism evidence="1">
    <name type="scientific">Tetraselmis virus 1</name>
    <dbReference type="NCBI Taxonomy" id="2060617"/>
    <lineage>
        <taxon>Viruses</taxon>
        <taxon>Varidnaviria</taxon>
        <taxon>Bamfordvirae</taxon>
        <taxon>Nucleocytoviricota</taxon>
        <taxon>Megaviricetes</taxon>
        <taxon>Imitervirales</taxon>
        <taxon>Allomimiviridae</taxon>
        <taxon>Oceanusvirus</taxon>
        <taxon>Oceanusvirus kaneohense</taxon>
    </lineage>
</organism>